<reference evidence="2 3" key="1">
    <citation type="journal article" date="2019" name="Genome Biol. Evol.">
        <title>Insights into the evolution of the New World diploid cottons (Gossypium, subgenus Houzingenia) based on genome sequencing.</title>
        <authorList>
            <person name="Grover C.E."/>
            <person name="Arick M.A. 2nd"/>
            <person name="Thrash A."/>
            <person name="Conover J.L."/>
            <person name="Sanders W.S."/>
            <person name="Peterson D.G."/>
            <person name="Frelichowski J.E."/>
            <person name="Scheffler J.A."/>
            <person name="Scheffler B.E."/>
            <person name="Wendel J.F."/>
        </authorList>
    </citation>
    <scope>NUCLEOTIDE SEQUENCE [LARGE SCALE GENOMIC DNA]</scope>
    <source>
        <strain evidence="2">0</strain>
        <tissue evidence="2">Leaf</tissue>
    </source>
</reference>
<protein>
    <submittedName>
        <fullName evidence="2">Uncharacterized protein</fullName>
    </submittedName>
</protein>
<evidence type="ECO:0000313" key="2">
    <source>
        <dbReference type="EMBL" id="MBA0803598.1"/>
    </source>
</evidence>
<organism evidence="2 3">
    <name type="scientific">Gossypium harknessii</name>
    <dbReference type="NCBI Taxonomy" id="34285"/>
    <lineage>
        <taxon>Eukaryota</taxon>
        <taxon>Viridiplantae</taxon>
        <taxon>Streptophyta</taxon>
        <taxon>Embryophyta</taxon>
        <taxon>Tracheophyta</taxon>
        <taxon>Spermatophyta</taxon>
        <taxon>Magnoliopsida</taxon>
        <taxon>eudicotyledons</taxon>
        <taxon>Gunneridae</taxon>
        <taxon>Pentapetalae</taxon>
        <taxon>rosids</taxon>
        <taxon>malvids</taxon>
        <taxon>Malvales</taxon>
        <taxon>Malvaceae</taxon>
        <taxon>Malvoideae</taxon>
        <taxon>Gossypium</taxon>
    </lineage>
</organism>
<gene>
    <name evidence="2" type="ORF">Gohar_013791</name>
</gene>
<dbReference type="OrthoDB" id="10422910at2759"/>
<dbReference type="Proteomes" id="UP000593560">
    <property type="component" value="Unassembled WGS sequence"/>
</dbReference>
<dbReference type="AlphaFoldDB" id="A0A7J9H1W8"/>
<name>A0A7J9H1W8_9ROSI</name>
<sequence length="82" mass="9395">MALYKKAGVPMTSTEQLLKPSRNIIEDTLLTQDVGENSHLKLDWMIQWMQESGLIFEEFASEEEGENKEDDGSEEIDFKKGD</sequence>
<evidence type="ECO:0000313" key="3">
    <source>
        <dbReference type="Proteomes" id="UP000593560"/>
    </source>
</evidence>
<dbReference type="EMBL" id="JABFAD010000007">
    <property type="protein sequence ID" value="MBA0803598.1"/>
    <property type="molecule type" value="Genomic_DNA"/>
</dbReference>
<comment type="caution">
    <text evidence="2">The sequence shown here is derived from an EMBL/GenBank/DDBJ whole genome shotgun (WGS) entry which is preliminary data.</text>
</comment>
<feature type="compositionally biased region" description="Acidic residues" evidence="1">
    <location>
        <begin position="61"/>
        <end position="75"/>
    </location>
</feature>
<keyword evidence="3" id="KW-1185">Reference proteome</keyword>
<feature type="region of interest" description="Disordered" evidence="1">
    <location>
        <begin position="61"/>
        <end position="82"/>
    </location>
</feature>
<accession>A0A7J9H1W8</accession>
<proteinExistence type="predicted"/>
<evidence type="ECO:0000256" key="1">
    <source>
        <dbReference type="SAM" id="MobiDB-lite"/>
    </source>
</evidence>